<feature type="chain" id="PRO_5039014421" evidence="1">
    <location>
        <begin position="21"/>
        <end position="182"/>
    </location>
</feature>
<dbReference type="GO" id="GO:0008233">
    <property type="term" value="F:peptidase activity"/>
    <property type="evidence" value="ECO:0007669"/>
    <property type="project" value="InterPro"/>
</dbReference>
<reference evidence="3 4" key="1">
    <citation type="journal article" date="2018" name="J. Microbiol.">
        <title>Salicibibacter kimchii gen. nov., sp. nov., a moderately halophilic and alkalitolerant bacterium in the family Bacillaceae, isolated from kimchi.</title>
        <authorList>
            <person name="Jang J.Y."/>
            <person name="Oh Y.J."/>
            <person name="Lim S.K."/>
            <person name="Park H.K."/>
            <person name="Lee C."/>
            <person name="Kim J.Y."/>
            <person name="Lee M.A."/>
            <person name="Choi H.J."/>
        </authorList>
    </citation>
    <scope>NUCLEOTIDE SEQUENCE [LARGE SCALE GENOMIC DNA]</scope>
    <source>
        <strain evidence="3 4">NKC1-1</strain>
    </source>
</reference>
<dbReference type="PANTHER" id="PTHR34385:SF1">
    <property type="entry name" value="PEPTIDOGLYCAN L-ALANYL-D-GLUTAMATE ENDOPEPTIDASE CWLK"/>
    <property type="match status" value="1"/>
</dbReference>
<dbReference type="InterPro" id="IPR009045">
    <property type="entry name" value="Zn_M74/Hedgehog-like"/>
</dbReference>
<dbReference type="AlphaFoldDB" id="A0A345BXL0"/>
<sequence>MKNFLFFTCLLALLSTIFLFDLEQNHGQQAMAEDVVSNGEDLHPYVKEKKETLIDRAENIGINVVITEGHRSHERQDDLYAQGRTESGNIVTNAEAGESYHNYGLAIDFAIENNDGELIWDIEYDGNGSGEADWLEVAAIGEELGFDWGGHWNDYPHLQMDFGLSVEELQEAKQQLGQNEQT</sequence>
<dbReference type="GO" id="GO:0006508">
    <property type="term" value="P:proteolysis"/>
    <property type="evidence" value="ECO:0007669"/>
    <property type="project" value="InterPro"/>
</dbReference>
<evidence type="ECO:0000313" key="3">
    <source>
        <dbReference type="EMBL" id="AXF55691.1"/>
    </source>
</evidence>
<keyword evidence="1" id="KW-0732">Signal</keyword>
<evidence type="ECO:0000259" key="2">
    <source>
        <dbReference type="Pfam" id="PF02557"/>
    </source>
</evidence>
<keyword evidence="4" id="KW-1185">Reference proteome</keyword>
<evidence type="ECO:0000313" key="4">
    <source>
        <dbReference type="Proteomes" id="UP000252100"/>
    </source>
</evidence>
<name>A0A345BXL0_9BACI</name>
<dbReference type="KEGG" id="rue:DT065_06415"/>
<protein>
    <submittedName>
        <fullName evidence="3">M15 family peptidase</fullName>
    </submittedName>
</protein>
<dbReference type="PANTHER" id="PTHR34385">
    <property type="entry name" value="D-ALANYL-D-ALANINE CARBOXYPEPTIDASE"/>
    <property type="match status" value="1"/>
</dbReference>
<dbReference type="Proteomes" id="UP000252100">
    <property type="component" value="Chromosome"/>
</dbReference>
<dbReference type="SUPFAM" id="SSF55166">
    <property type="entry name" value="Hedgehog/DD-peptidase"/>
    <property type="match status" value="1"/>
</dbReference>
<dbReference type="OrthoDB" id="9799970at2"/>
<dbReference type="CDD" id="cd14845">
    <property type="entry name" value="L-Ala-D-Glu_peptidase_like"/>
    <property type="match status" value="1"/>
</dbReference>
<proteinExistence type="predicted"/>
<dbReference type="InterPro" id="IPR052179">
    <property type="entry name" value="DD-CPase-like"/>
</dbReference>
<dbReference type="EMBL" id="CP031092">
    <property type="protein sequence ID" value="AXF55691.1"/>
    <property type="molecule type" value="Genomic_DNA"/>
</dbReference>
<dbReference type="RefSeq" id="WP_114371798.1">
    <property type="nucleotide sequence ID" value="NZ_CP031092.1"/>
</dbReference>
<dbReference type="Pfam" id="PF02557">
    <property type="entry name" value="VanY"/>
    <property type="match status" value="1"/>
</dbReference>
<organism evidence="3 4">
    <name type="scientific">Salicibibacter kimchii</name>
    <dbReference type="NCBI Taxonomy" id="2099786"/>
    <lineage>
        <taxon>Bacteria</taxon>
        <taxon>Bacillati</taxon>
        <taxon>Bacillota</taxon>
        <taxon>Bacilli</taxon>
        <taxon>Bacillales</taxon>
        <taxon>Bacillaceae</taxon>
        <taxon>Salicibibacter</taxon>
    </lineage>
</organism>
<accession>A0A345BXL0</accession>
<dbReference type="Gene3D" id="3.30.1380.10">
    <property type="match status" value="1"/>
</dbReference>
<feature type="signal peptide" evidence="1">
    <location>
        <begin position="1"/>
        <end position="20"/>
    </location>
</feature>
<evidence type="ECO:0000256" key="1">
    <source>
        <dbReference type="SAM" id="SignalP"/>
    </source>
</evidence>
<dbReference type="InterPro" id="IPR003709">
    <property type="entry name" value="VanY-like_core_dom"/>
</dbReference>
<gene>
    <name evidence="3" type="ORF">DT065_06415</name>
</gene>
<feature type="domain" description="D-alanyl-D-alanine carboxypeptidase-like core" evidence="2">
    <location>
        <begin position="41"/>
        <end position="147"/>
    </location>
</feature>